<dbReference type="Proteomes" id="UP001153076">
    <property type="component" value="Unassembled WGS sequence"/>
</dbReference>
<proteinExistence type="predicted"/>
<organism evidence="1 2">
    <name type="scientific">Carnegiea gigantea</name>
    <dbReference type="NCBI Taxonomy" id="171969"/>
    <lineage>
        <taxon>Eukaryota</taxon>
        <taxon>Viridiplantae</taxon>
        <taxon>Streptophyta</taxon>
        <taxon>Embryophyta</taxon>
        <taxon>Tracheophyta</taxon>
        <taxon>Spermatophyta</taxon>
        <taxon>Magnoliopsida</taxon>
        <taxon>eudicotyledons</taxon>
        <taxon>Gunneridae</taxon>
        <taxon>Pentapetalae</taxon>
        <taxon>Caryophyllales</taxon>
        <taxon>Cactineae</taxon>
        <taxon>Cactaceae</taxon>
        <taxon>Cactoideae</taxon>
        <taxon>Echinocereeae</taxon>
        <taxon>Carnegiea</taxon>
    </lineage>
</organism>
<sequence>MERRNAGGPIPKEKLEGKRWGIIIPFPVAAENELLSVADFVIGKDILNSIWMAHGYNRVWDGGQSIEDNALTLALLTTTTPRVDPPHQGKGYWEELKSLIGGLYKYFYSVGVTMNSLSLRYAEKEEESLKIEQRKPESPQKAMLKLDLPQKPPSNCIKLLRIQPNFQNPNLLKPGSPLDWRLVWWLDPDRLGSPTSSSFSSGRSSPAADDMLWQLQKRFDPIRYNESWINYRRISGAIVVKCYGDRLYTLGLKYLLRTADYAIVTKEGMQEGYYDDELLKFLLQLEPENFQGSAAVRNKFAKLLKKEEEKRRKKKNKLCYERLRFCFEITRCKA</sequence>
<dbReference type="EMBL" id="JAKOGI010000076">
    <property type="protein sequence ID" value="KAJ8445576.1"/>
    <property type="molecule type" value="Genomic_DNA"/>
</dbReference>
<protein>
    <submittedName>
        <fullName evidence="1">Uncharacterized protein</fullName>
    </submittedName>
</protein>
<dbReference type="AlphaFoldDB" id="A0A9Q1QL41"/>
<evidence type="ECO:0000313" key="2">
    <source>
        <dbReference type="Proteomes" id="UP001153076"/>
    </source>
</evidence>
<reference evidence="1" key="1">
    <citation type="submission" date="2022-04" db="EMBL/GenBank/DDBJ databases">
        <title>Carnegiea gigantea Genome sequencing and assembly v2.</title>
        <authorList>
            <person name="Copetti D."/>
            <person name="Sanderson M.J."/>
            <person name="Burquez A."/>
            <person name="Wojciechowski M.F."/>
        </authorList>
    </citation>
    <scope>NUCLEOTIDE SEQUENCE</scope>
    <source>
        <strain evidence="1">SGP5-SGP5p</strain>
        <tissue evidence="1">Aerial part</tissue>
    </source>
</reference>
<evidence type="ECO:0000313" key="1">
    <source>
        <dbReference type="EMBL" id="KAJ8445576.1"/>
    </source>
</evidence>
<accession>A0A9Q1QL41</accession>
<comment type="caution">
    <text evidence="1">The sequence shown here is derived from an EMBL/GenBank/DDBJ whole genome shotgun (WGS) entry which is preliminary data.</text>
</comment>
<gene>
    <name evidence="1" type="ORF">Cgig2_012464</name>
</gene>
<name>A0A9Q1QL41_9CARY</name>
<keyword evidence="2" id="KW-1185">Reference proteome</keyword>